<sequence>MKIHLSPVRSEQEVVATKSGDSLIINGELFDFSLMGDGDTLPAEAINSPWFPADVEKQDGELILTLLFPIPRNFSPEQAFPLPMENVPDGEIAFPPALPVINDQAIIEEQS</sequence>
<gene>
    <name evidence="1" type="ORF">PS896_03897</name>
</gene>
<dbReference type="EMBL" id="CABVIN010000005">
    <property type="protein sequence ID" value="VVP22126.1"/>
    <property type="molecule type" value="Genomic_DNA"/>
</dbReference>
<organism evidence="1 2">
    <name type="scientific">Pseudomonas fluorescens</name>
    <dbReference type="NCBI Taxonomy" id="294"/>
    <lineage>
        <taxon>Bacteria</taxon>
        <taxon>Pseudomonadati</taxon>
        <taxon>Pseudomonadota</taxon>
        <taxon>Gammaproteobacteria</taxon>
        <taxon>Pseudomonadales</taxon>
        <taxon>Pseudomonadaceae</taxon>
        <taxon>Pseudomonas</taxon>
    </lineage>
</organism>
<accession>A0A5E7MBR9</accession>
<evidence type="ECO:0000313" key="1">
    <source>
        <dbReference type="EMBL" id="VVP22126.1"/>
    </source>
</evidence>
<dbReference type="Proteomes" id="UP000377224">
    <property type="component" value="Unassembled WGS sequence"/>
</dbReference>
<evidence type="ECO:0000313" key="2">
    <source>
        <dbReference type="Proteomes" id="UP000377224"/>
    </source>
</evidence>
<proteinExistence type="predicted"/>
<protein>
    <submittedName>
        <fullName evidence="1">Uncharacterized protein</fullName>
    </submittedName>
</protein>
<dbReference type="RefSeq" id="WP_150648126.1">
    <property type="nucleotide sequence ID" value="NZ_CABVIN010000005.1"/>
</dbReference>
<reference evidence="1 2" key="1">
    <citation type="submission" date="2019-09" db="EMBL/GenBank/DDBJ databases">
        <authorList>
            <person name="Chandra G."/>
            <person name="Truman W A."/>
        </authorList>
    </citation>
    <scope>NUCLEOTIDE SEQUENCE [LARGE SCALE GENOMIC DNA]</scope>
    <source>
        <strain evidence="1">PS896</strain>
    </source>
</reference>
<name>A0A5E7MBR9_PSEFL</name>
<dbReference type="AlphaFoldDB" id="A0A5E7MBR9"/>